<name>A0A7C5M0S1_9PROT</name>
<dbReference type="Proteomes" id="UP000885830">
    <property type="component" value="Unassembled WGS sequence"/>
</dbReference>
<organism evidence="2">
    <name type="scientific">Hellea balneolensis</name>
    <dbReference type="NCBI Taxonomy" id="287478"/>
    <lineage>
        <taxon>Bacteria</taxon>
        <taxon>Pseudomonadati</taxon>
        <taxon>Pseudomonadota</taxon>
        <taxon>Alphaproteobacteria</taxon>
        <taxon>Maricaulales</taxon>
        <taxon>Robiginitomaculaceae</taxon>
        <taxon>Hellea</taxon>
    </lineage>
</organism>
<proteinExistence type="predicted"/>
<reference evidence="2" key="1">
    <citation type="journal article" date="2020" name="mSystems">
        <title>Genome- and Community-Level Interaction Insights into Carbon Utilization and Element Cycling Functions of Hydrothermarchaeota in Hydrothermal Sediment.</title>
        <authorList>
            <person name="Zhou Z."/>
            <person name="Liu Y."/>
            <person name="Xu W."/>
            <person name="Pan J."/>
            <person name="Luo Z.H."/>
            <person name="Li M."/>
        </authorList>
    </citation>
    <scope>NUCLEOTIDE SEQUENCE [LARGE SCALE GENOMIC DNA]</scope>
    <source>
        <strain evidence="2">HyVt-485</strain>
    </source>
</reference>
<sequence length="84" mass="9313">MSTVTHEQIFDKVCELLAPYNPKNLVITRQSGIVTDLEVDSTAVFDLIMGIEDHYDISIPMEMVSDIKTVGELGNVVMQLISEA</sequence>
<dbReference type="InterPro" id="IPR009081">
    <property type="entry name" value="PP-bd_ACP"/>
</dbReference>
<dbReference type="Pfam" id="PF00550">
    <property type="entry name" value="PP-binding"/>
    <property type="match status" value="1"/>
</dbReference>
<dbReference type="PROSITE" id="PS50075">
    <property type="entry name" value="CARRIER"/>
    <property type="match status" value="1"/>
</dbReference>
<accession>A0A7C5M0S1</accession>
<dbReference type="SUPFAM" id="SSF47336">
    <property type="entry name" value="ACP-like"/>
    <property type="match status" value="1"/>
</dbReference>
<comment type="caution">
    <text evidence="2">The sequence shown here is derived from an EMBL/GenBank/DDBJ whole genome shotgun (WGS) entry which is preliminary data.</text>
</comment>
<dbReference type="AlphaFoldDB" id="A0A7C5M0S1"/>
<evidence type="ECO:0000259" key="1">
    <source>
        <dbReference type="PROSITE" id="PS50075"/>
    </source>
</evidence>
<dbReference type="Gene3D" id="1.10.1200.10">
    <property type="entry name" value="ACP-like"/>
    <property type="match status" value="1"/>
</dbReference>
<dbReference type="InterPro" id="IPR036736">
    <property type="entry name" value="ACP-like_sf"/>
</dbReference>
<gene>
    <name evidence="2" type="ORF">ENJ42_07220</name>
</gene>
<protein>
    <submittedName>
        <fullName evidence="2">Acyl carrier protein</fullName>
    </submittedName>
</protein>
<feature type="domain" description="Carrier" evidence="1">
    <location>
        <begin position="1"/>
        <end position="81"/>
    </location>
</feature>
<dbReference type="EMBL" id="DRMJ01000374">
    <property type="protein sequence ID" value="HHL43388.1"/>
    <property type="molecule type" value="Genomic_DNA"/>
</dbReference>
<evidence type="ECO:0000313" key="2">
    <source>
        <dbReference type="EMBL" id="HHL43388.1"/>
    </source>
</evidence>